<evidence type="ECO:0000313" key="2">
    <source>
        <dbReference type="EMBL" id="CAK0802897.1"/>
    </source>
</evidence>
<keyword evidence="3" id="KW-1185">Reference proteome</keyword>
<feature type="non-terminal residue" evidence="2">
    <location>
        <position position="77"/>
    </location>
</feature>
<feature type="compositionally biased region" description="Basic and acidic residues" evidence="1">
    <location>
        <begin position="55"/>
        <end position="71"/>
    </location>
</feature>
<feature type="non-terminal residue" evidence="2">
    <location>
        <position position="1"/>
    </location>
</feature>
<gene>
    <name evidence="2" type="ORF">PCOR1329_LOCUS10253</name>
</gene>
<accession>A0ABN9QHR3</accession>
<feature type="region of interest" description="Disordered" evidence="1">
    <location>
        <begin position="1"/>
        <end position="77"/>
    </location>
</feature>
<organism evidence="2 3">
    <name type="scientific">Prorocentrum cordatum</name>
    <dbReference type="NCBI Taxonomy" id="2364126"/>
    <lineage>
        <taxon>Eukaryota</taxon>
        <taxon>Sar</taxon>
        <taxon>Alveolata</taxon>
        <taxon>Dinophyceae</taxon>
        <taxon>Prorocentrales</taxon>
        <taxon>Prorocentraceae</taxon>
        <taxon>Prorocentrum</taxon>
    </lineage>
</organism>
<comment type="caution">
    <text evidence="2">The sequence shown here is derived from an EMBL/GenBank/DDBJ whole genome shotgun (WGS) entry which is preliminary data.</text>
</comment>
<evidence type="ECO:0000256" key="1">
    <source>
        <dbReference type="SAM" id="MobiDB-lite"/>
    </source>
</evidence>
<dbReference type="EMBL" id="CAUYUJ010002900">
    <property type="protein sequence ID" value="CAK0802897.1"/>
    <property type="molecule type" value="Genomic_DNA"/>
</dbReference>
<sequence length="77" mass="8263">HVGIAEAARETNAGQSGGAIRDACAEIPPPGPERTTERESPWNHGPAQLRRRGQLRSEGDDAQKTEHEDVKQQPAAA</sequence>
<protein>
    <submittedName>
        <fullName evidence="2">Uncharacterized protein</fullName>
    </submittedName>
</protein>
<reference evidence="2" key="1">
    <citation type="submission" date="2023-10" db="EMBL/GenBank/DDBJ databases">
        <authorList>
            <person name="Chen Y."/>
            <person name="Shah S."/>
            <person name="Dougan E. K."/>
            <person name="Thang M."/>
            <person name="Chan C."/>
        </authorList>
    </citation>
    <scope>NUCLEOTIDE SEQUENCE [LARGE SCALE GENOMIC DNA]</scope>
</reference>
<proteinExistence type="predicted"/>
<dbReference type="Proteomes" id="UP001189429">
    <property type="component" value="Unassembled WGS sequence"/>
</dbReference>
<evidence type="ECO:0000313" key="3">
    <source>
        <dbReference type="Proteomes" id="UP001189429"/>
    </source>
</evidence>
<name>A0ABN9QHR3_9DINO</name>